<dbReference type="AlphaFoldDB" id="A0A8C4NCR6"/>
<dbReference type="PROSITE" id="PS50835">
    <property type="entry name" value="IG_LIKE"/>
    <property type="match status" value="1"/>
</dbReference>
<dbReference type="InterPro" id="IPR036179">
    <property type="entry name" value="Ig-like_dom_sf"/>
</dbReference>
<reference evidence="2" key="2">
    <citation type="submission" date="2025-09" db="UniProtKB">
        <authorList>
            <consortium name="Ensembl"/>
        </authorList>
    </citation>
    <scope>IDENTIFICATION</scope>
</reference>
<evidence type="ECO:0000313" key="2">
    <source>
        <dbReference type="Ensembl" id="ENSEBUP00000004845.1"/>
    </source>
</evidence>
<dbReference type="InterPro" id="IPR013783">
    <property type="entry name" value="Ig-like_fold"/>
</dbReference>
<dbReference type="GeneTree" id="ENSGT00930000152721"/>
<keyword evidence="3" id="KW-1185">Reference proteome</keyword>
<dbReference type="Ensembl" id="ENSEBUT00000005283.1">
    <property type="protein sequence ID" value="ENSEBUP00000004845.1"/>
    <property type="gene ID" value="ENSEBUG00000003367.1"/>
</dbReference>
<dbReference type="InterPro" id="IPR003599">
    <property type="entry name" value="Ig_sub"/>
</dbReference>
<dbReference type="SUPFAM" id="SSF48726">
    <property type="entry name" value="Immunoglobulin"/>
    <property type="match status" value="1"/>
</dbReference>
<feature type="domain" description="Ig-like" evidence="1">
    <location>
        <begin position="55"/>
        <end position="143"/>
    </location>
</feature>
<reference evidence="2" key="1">
    <citation type="submission" date="2025-08" db="UniProtKB">
        <authorList>
            <consortium name="Ensembl"/>
        </authorList>
    </citation>
    <scope>IDENTIFICATION</scope>
</reference>
<dbReference type="CDD" id="cd00096">
    <property type="entry name" value="Ig"/>
    <property type="match status" value="1"/>
</dbReference>
<name>A0A8C4NCR6_EPTBU</name>
<organism evidence="2 3">
    <name type="scientific">Eptatretus burgeri</name>
    <name type="common">Inshore hagfish</name>
    <dbReference type="NCBI Taxonomy" id="7764"/>
    <lineage>
        <taxon>Eukaryota</taxon>
        <taxon>Metazoa</taxon>
        <taxon>Chordata</taxon>
        <taxon>Craniata</taxon>
        <taxon>Vertebrata</taxon>
        <taxon>Cyclostomata</taxon>
        <taxon>Myxini</taxon>
        <taxon>Myxiniformes</taxon>
        <taxon>Myxinidae</taxon>
        <taxon>Eptatretinae</taxon>
        <taxon>Eptatretus</taxon>
    </lineage>
</organism>
<protein>
    <recommendedName>
        <fullName evidence="1">Ig-like domain-containing protein</fullName>
    </recommendedName>
</protein>
<dbReference type="InterPro" id="IPR013106">
    <property type="entry name" value="Ig_V-set"/>
</dbReference>
<evidence type="ECO:0000313" key="3">
    <source>
        <dbReference type="Proteomes" id="UP000694388"/>
    </source>
</evidence>
<dbReference type="InterPro" id="IPR007110">
    <property type="entry name" value="Ig-like_dom"/>
</dbReference>
<dbReference type="Gene3D" id="2.60.40.10">
    <property type="entry name" value="Immunoglobulins"/>
    <property type="match status" value="1"/>
</dbReference>
<proteinExistence type="predicted"/>
<evidence type="ECO:0000259" key="1">
    <source>
        <dbReference type="PROSITE" id="PS50835"/>
    </source>
</evidence>
<dbReference type="Pfam" id="PF07686">
    <property type="entry name" value="V-set"/>
    <property type="match status" value="1"/>
</dbReference>
<dbReference type="SMART" id="SM00409">
    <property type="entry name" value="IG"/>
    <property type="match status" value="1"/>
</dbReference>
<accession>A0A8C4NCR6</accession>
<dbReference type="Proteomes" id="UP000694388">
    <property type="component" value="Unplaced"/>
</dbReference>
<sequence>MMNEQNLRNGDATLILNHVTQVDMLTCIVTYNGETRRNSIILQSKLFVHCPKFIEASPGEESTFTCNFSTGSSGVQIFIDSPAFSIEWNKDSNKQPIARFSNVREHHMDGLNMSVTGVHHGTFSSTFKSVNPDDYGNYTCKVNYPHCIQGSAVTTLYMGKCPCLPCTCSVD</sequence>